<dbReference type="Gene3D" id="1.10.10.10">
    <property type="entry name" value="Winged helix-like DNA-binding domain superfamily/Winged helix DNA-binding domain"/>
    <property type="match status" value="2"/>
</dbReference>
<comment type="similarity">
    <text evidence="1">Belongs to the SNF8 family.</text>
</comment>
<name>G7E432_MIXOS</name>
<evidence type="ECO:0000313" key="2">
    <source>
        <dbReference type="EMBL" id="GAA97592.1"/>
    </source>
</evidence>
<dbReference type="OrthoDB" id="283883at2759"/>
<dbReference type="InterPro" id="IPR036390">
    <property type="entry name" value="WH_DNA-bd_sf"/>
</dbReference>
<dbReference type="EMBL" id="BABT02000129">
    <property type="protein sequence ID" value="GAA97592.1"/>
    <property type="molecule type" value="Genomic_DNA"/>
</dbReference>
<gene>
    <name evidence="2" type="primary">Mo04270</name>
    <name evidence="2" type="ORF">E5Q_04270</name>
</gene>
<reference evidence="2 3" key="1">
    <citation type="journal article" date="2011" name="J. Gen. Appl. Microbiol.">
        <title>Draft genome sequencing of the enigmatic basidiomycete Mixia osmundae.</title>
        <authorList>
            <person name="Nishida H."/>
            <person name="Nagatsuka Y."/>
            <person name="Sugiyama J."/>
        </authorList>
    </citation>
    <scope>NUCLEOTIDE SEQUENCE [LARGE SCALE GENOMIC DNA]</scope>
    <source>
        <strain evidence="3">CBS 9802 / IAM 14324 / JCM 22182 / KY 12970</strain>
    </source>
</reference>
<dbReference type="AlphaFoldDB" id="G7E432"/>
<dbReference type="GO" id="GO:0043328">
    <property type="term" value="P:protein transport to vacuole involved in ubiquitin-dependent protein catabolic process via the multivesicular body sorting pathway"/>
    <property type="evidence" value="ECO:0007669"/>
    <property type="project" value="TreeGrafter"/>
</dbReference>
<dbReference type="PANTHER" id="PTHR12806:SF0">
    <property type="entry name" value="VACUOLAR-SORTING PROTEIN SNF8"/>
    <property type="match status" value="1"/>
</dbReference>
<evidence type="ECO:0008006" key="4">
    <source>
        <dbReference type="Google" id="ProtNLM"/>
    </source>
</evidence>
<dbReference type="RefSeq" id="XP_014568249.1">
    <property type="nucleotide sequence ID" value="XM_014712763.1"/>
</dbReference>
<evidence type="ECO:0000256" key="1">
    <source>
        <dbReference type="ARBA" id="ARBA00009834"/>
    </source>
</evidence>
<evidence type="ECO:0000313" key="3">
    <source>
        <dbReference type="Proteomes" id="UP000009131"/>
    </source>
</evidence>
<dbReference type="Pfam" id="PF04157">
    <property type="entry name" value="EAP30"/>
    <property type="match status" value="1"/>
</dbReference>
<comment type="caution">
    <text evidence="2">The sequence shown here is derived from an EMBL/GenBank/DDBJ whole genome shotgun (WGS) entry which is preliminary data.</text>
</comment>
<dbReference type="InParanoid" id="G7E432"/>
<dbReference type="Gene3D" id="6.10.140.180">
    <property type="match status" value="1"/>
</dbReference>
<dbReference type="InterPro" id="IPR040608">
    <property type="entry name" value="Snf8/Vps36"/>
</dbReference>
<reference evidence="2 3" key="2">
    <citation type="journal article" date="2012" name="Open Biol.">
        <title>Characteristics of nucleosomes and linker DNA regions on the genome of the basidiomycete Mixia osmundae revealed by mono- and dinucleosome mapping.</title>
        <authorList>
            <person name="Nishida H."/>
            <person name="Kondo S."/>
            <person name="Matsumoto T."/>
            <person name="Suzuki Y."/>
            <person name="Yoshikawa H."/>
            <person name="Taylor T.D."/>
            <person name="Sugiyama J."/>
        </authorList>
    </citation>
    <scope>NUCLEOTIDE SEQUENCE [LARGE SCALE GENOMIC DNA]</scope>
    <source>
        <strain evidence="3">CBS 9802 / IAM 14324 / JCM 22182 / KY 12970</strain>
    </source>
</reference>
<protein>
    <recommendedName>
        <fullName evidence="4">Winged helix DNA-binding domain-containing protein</fullName>
    </recommendedName>
</protein>
<dbReference type="PANTHER" id="PTHR12806">
    <property type="entry name" value="EAP30 SUBUNIT OF ELL COMPLEX"/>
    <property type="match status" value="1"/>
</dbReference>
<organism evidence="2 3">
    <name type="scientific">Mixia osmundae (strain CBS 9802 / IAM 14324 / JCM 22182 / KY 12970)</name>
    <dbReference type="NCBI Taxonomy" id="764103"/>
    <lineage>
        <taxon>Eukaryota</taxon>
        <taxon>Fungi</taxon>
        <taxon>Dikarya</taxon>
        <taxon>Basidiomycota</taxon>
        <taxon>Pucciniomycotina</taxon>
        <taxon>Mixiomycetes</taxon>
        <taxon>Mixiales</taxon>
        <taxon>Mixiaceae</taxon>
        <taxon>Mixia</taxon>
    </lineage>
</organism>
<proteinExistence type="inferred from homology"/>
<dbReference type="FunCoup" id="G7E432">
    <property type="interactions" value="219"/>
</dbReference>
<dbReference type="GO" id="GO:0000814">
    <property type="term" value="C:ESCRT II complex"/>
    <property type="evidence" value="ECO:0007669"/>
    <property type="project" value="InterPro"/>
</dbReference>
<dbReference type="STRING" id="764103.G7E432"/>
<dbReference type="Proteomes" id="UP000009131">
    <property type="component" value="Unassembled WGS sequence"/>
</dbReference>
<dbReference type="InterPro" id="IPR016689">
    <property type="entry name" value="ESCRT-2_cplx_Snf8"/>
</dbReference>
<dbReference type="eggNOG" id="KOG3341">
    <property type="taxonomic scope" value="Eukaryota"/>
</dbReference>
<accession>G7E432</accession>
<keyword evidence="3" id="KW-1185">Reference proteome</keyword>
<dbReference type="InterPro" id="IPR036388">
    <property type="entry name" value="WH-like_DNA-bd_sf"/>
</dbReference>
<dbReference type="SUPFAM" id="SSF46785">
    <property type="entry name" value="Winged helix' DNA-binding domain"/>
    <property type="match status" value="2"/>
</dbReference>
<sequence length="458" mass="49857">MRRNVGISSLQRHTDSLTSYTSLSSDITAAQTDILSAQLSTFQSTLRNFATQHRAKILSDPVFRQHFSEMCAQLGVDPLGAPVPASGRSRTAGIWDMLGISDWTYALAVQIVDVCLASRDRNGGLIELSELMRGIAKLRTGAEPAIAAAPSANGDDSSIWGRWTRKVTHASPSPTAMITESDIIRALRVLEPLGTGYHLLTIGDRKLVRSRPAEFNTDAIKLVEIASLSGNGFVSHAFLESQARWTPQKVESALETALMIDGLVWIDTQTDDGRPLYWVAALFDSEASSTHSTQLWLEIMLLQMHRSLVRALVLLSACFITGQALPVNQEAAFVKGTTHYVLSLHGDNDSGAHVEFALAFDPVGKYYGALMFDFDNSLQGGARPDQHGQISAVSYYSDWTFFTAAASGPYSASLRLYHSKTGVIDSWHFFGANSNVQGNPVTSSALTYKDNNAIIPQV</sequence>
<dbReference type="HOGENOM" id="CLU_597267_0_0_1"/>